<reference evidence="1 2" key="1">
    <citation type="submission" date="2019-07" db="EMBL/GenBank/DDBJ databases">
        <title>WGS assembly of Gossypium tomentosum.</title>
        <authorList>
            <person name="Chen Z.J."/>
            <person name="Sreedasyam A."/>
            <person name="Ando A."/>
            <person name="Song Q."/>
            <person name="De L."/>
            <person name="Hulse-Kemp A."/>
            <person name="Ding M."/>
            <person name="Ye W."/>
            <person name="Kirkbride R."/>
            <person name="Jenkins J."/>
            <person name="Plott C."/>
            <person name="Lovell J."/>
            <person name="Lin Y.-M."/>
            <person name="Vaughn R."/>
            <person name="Liu B."/>
            <person name="Li W."/>
            <person name="Simpson S."/>
            <person name="Scheffler B."/>
            <person name="Saski C."/>
            <person name="Grover C."/>
            <person name="Hu G."/>
            <person name="Conover J."/>
            <person name="Carlson J."/>
            <person name="Shu S."/>
            <person name="Boston L."/>
            <person name="Williams M."/>
            <person name="Peterson D."/>
            <person name="Mcgee K."/>
            <person name="Jones D."/>
            <person name="Wendel J."/>
            <person name="Stelly D."/>
            <person name="Grimwood J."/>
            <person name="Schmutz J."/>
        </authorList>
    </citation>
    <scope>NUCLEOTIDE SEQUENCE [LARGE SCALE GENOMIC DNA]</scope>
    <source>
        <strain evidence="1">7179.01</strain>
    </source>
</reference>
<dbReference type="Proteomes" id="UP000322667">
    <property type="component" value="Chromosome D01"/>
</dbReference>
<organism evidence="1 2">
    <name type="scientific">Gossypium tomentosum</name>
    <name type="common">Hawaiian cotton</name>
    <name type="synonym">Gossypium sandvicense</name>
    <dbReference type="NCBI Taxonomy" id="34277"/>
    <lineage>
        <taxon>Eukaryota</taxon>
        <taxon>Viridiplantae</taxon>
        <taxon>Streptophyta</taxon>
        <taxon>Embryophyta</taxon>
        <taxon>Tracheophyta</taxon>
        <taxon>Spermatophyta</taxon>
        <taxon>Magnoliopsida</taxon>
        <taxon>eudicotyledons</taxon>
        <taxon>Gunneridae</taxon>
        <taxon>Pentapetalae</taxon>
        <taxon>rosids</taxon>
        <taxon>malvids</taxon>
        <taxon>Malvales</taxon>
        <taxon>Malvaceae</taxon>
        <taxon>Malvoideae</taxon>
        <taxon>Gossypium</taxon>
    </lineage>
</organism>
<dbReference type="AlphaFoldDB" id="A0A5D2MD63"/>
<protein>
    <submittedName>
        <fullName evidence="1">Uncharacterized protein</fullName>
    </submittedName>
</protein>
<evidence type="ECO:0000313" key="1">
    <source>
        <dbReference type="EMBL" id="TYH89282.1"/>
    </source>
</evidence>
<dbReference type="EMBL" id="CM017623">
    <property type="protein sequence ID" value="TYH89282.1"/>
    <property type="molecule type" value="Genomic_DNA"/>
</dbReference>
<proteinExistence type="predicted"/>
<sequence length="35" mass="4136">MNEYSPLAFLATIPYGPLLPVGYKGFFWRPLARWY</sequence>
<evidence type="ECO:0000313" key="2">
    <source>
        <dbReference type="Proteomes" id="UP000322667"/>
    </source>
</evidence>
<accession>A0A5D2MD63</accession>
<keyword evidence="2" id="KW-1185">Reference proteome</keyword>
<gene>
    <name evidence="1" type="ORF">ES332_D01G248600v1</name>
</gene>
<name>A0A5D2MD63_GOSTO</name>